<protein>
    <submittedName>
        <fullName evidence="12">Nbl1 borealin amino-terminal</fullName>
    </submittedName>
</protein>
<evidence type="ECO:0000256" key="4">
    <source>
        <dbReference type="ARBA" id="ARBA00022454"/>
    </source>
</evidence>
<evidence type="ECO:0000256" key="7">
    <source>
        <dbReference type="ARBA" id="ARBA00023242"/>
    </source>
</evidence>
<comment type="similarity">
    <text evidence="3">Belongs to the borealin family.</text>
</comment>
<dbReference type="InParanoid" id="A0A286UCT2"/>
<dbReference type="PANTHER" id="PTHR16040">
    <property type="entry name" value="AUSTRALIN, ISOFORM A-RELATED"/>
    <property type="match status" value="1"/>
</dbReference>
<keyword evidence="13" id="KW-1185">Reference proteome</keyword>
<evidence type="ECO:0000256" key="8">
    <source>
        <dbReference type="ARBA" id="ARBA00023306"/>
    </source>
</evidence>
<dbReference type="AlphaFoldDB" id="A0A286UCT2"/>
<keyword evidence="5" id="KW-0132">Cell division</keyword>
<dbReference type="OrthoDB" id="2392550at2759"/>
<dbReference type="GO" id="GO:0000775">
    <property type="term" value="C:chromosome, centromeric region"/>
    <property type="evidence" value="ECO:0007669"/>
    <property type="project" value="UniProtKB-SubCell"/>
</dbReference>
<evidence type="ECO:0000256" key="6">
    <source>
        <dbReference type="ARBA" id="ARBA00022776"/>
    </source>
</evidence>
<evidence type="ECO:0000256" key="9">
    <source>
        <dbReference type="ARBA" id="ARBA00023328"/>
    </source>
</evidence>
<feature type="domain" description="Borealin N-terminal" evidence="11">
    <location>
        <begin position="20"/>
        <end position="76"/>
    </location>
</feature>
<evidence type="ECO:0000256" key="2">
    <source>
        <dbReference type="ARBA" id="ARBA00004584"/>
    </source>
</evidence>
<keyword evidence="8" id="KW-0131">Cell cycle</keyword>
<evidence type="ECO:0000313" key="12">
    <source>
        <dbReference type="EMBL" id="PAV17339.1"/>
    </source>
</evidence>
<organism evidence="12 13">
    <name type="scientific">Pyrrhoderma noxium</name>
    <dbReference type="NCBI Taxonomy" id="2282107"/>
    <lineage>
        <taxon>Eukaryota</taxon>
        <taxon>Fungi</taxon>
        <taxon>Dikarya</taxon>
        <taxon>Basidiomycota</taxon>
        <taxon>Agaricomycotina</taxon>
        <taxon>Agaricomycetes</taxon>
        <taxon>Hymenochaetales</taxon>
        <taxon>Hymenochaetaceae</taxon>
        <taxon>Pyrrhoderma</taxon>
    </lineage>
</organism>
<dbReference type="Proteomes" id="UP000217199">
    <property type="component" value="Unassembled WGS sequence"/>
</dbReference>
<accession>A0A286UCT2</accession>
<proteinExistence type="inferred from homology"/>
<comment type="subcellular location">
    <subcellularLocation>
        <location evidence="2">Chromosome</location>
        <location evidence="2">Centromere</location>
    </subcellularLocation>
    <subcellularLocation>
        <location evidence="1">Nucleus</location>
    </subcellularLocation>
</comment>
<keyword evidence="6" id="KW-0498">Mitosis</keyword>
<gene>
    <name evidence="12" type="ORF">PNOK_0740300</name>
</gene>
<dbReference type="GO" id="GO:0051233">
    <property type="term" value="C:spindle midzone"/>
    <property type="evidence" value="ECO:0007669"/>
    <property type="project" value="TreeGrafter"/>
</dbReference>
<name>A0A286UCT2_9AGAM</name>
<dbReference type="PANTHER" id="PTHR16040:SF7">
    <property type="entry name" value="AUSTRALIN, ISOFORM A-RELATED"/>
    <property type="match status" value="1"/>
</dbReference>
<feature type="compositionally biased region" description="Low complexity" evidence="10">
    <location>
        <begin position="290"/>
        <end position="307"/>
    </location>
</feature>
<reference evidence="12 13" key="1">
    <citation type="journal article" date="2017" name="Mol. Ecol.">
        <title>Comparative and population genomic landscape of Phellinus noxius: A hypervariable fungus causing root rot in trees.</title>
        <authorList>
            <person name="Chung C.L."/>
            <person name="Lee T.J."/>
            <person name="Akiba M."/>
            <person name="Lee H.H."/>
            <person name="Kuo T.H."/>
            <person name="Liu D."/>
            <person name="Ke H.M."/>
            <person name="Yokoi T."/>
            <person name="Roa M.B."/>
            <person name="Lu M.J."/>
            <person name="Chang Y.Y."/>
            <person name="Ann P.J."/>
            <person name="Tsai J.N."/>
            <person name="Chen C.Y."/>
            <person name="Tzean S.S."/>
            <person name="Ota Y."/>
            <person name="Hattori T."/>
            <person name="Sahashi N."/>
            <person name="Liou R.F."/>
            <person name="Kikuchi T."/>
            <person name="Tsai I.J."/>
        </authorList>
    </citation>
    <scope>NUCLEOTIDE SEQUENCE [LARGE SCALE GENOMIC DNA]</scope>
    <source>
        <strain evidence="12 13">FFPRI411160</strain>
    </source>
</reference>
<feature type="compositionally biased region" description="Polar residues" evidence="10">
    <location>
        <begin position="269"/>
        <end position="287"/>
    </location>
</feature>
<feature type="region of interest" description="Disordered" evidence="10">
    <location>
        <begin position="145"/>
        <end position="307"/>
    </location>
</feature>
<feature type="region of interest" description="Disordered" evidence="10">
    <location>
        <begin position="90"/>
        <end position="111"/>
    </location>
</feature>
<feature type="compositionally biased region" description="Polar residues" evidence="10">
    <location>
        <begin position="215"/>
        <end position="228"/>
    </location>
</feature>
<dbReference type="Pfam" id="PF10444">
    <property type="entry name" value="Nbl1_Borealin_N"/>
    <property type="match status" value="1"/>
</dbReference>
<dbReference type="InterPro" id="IPR018851">
    <property type="entry name" value="Borealin_N"/>
</dbReference>
<evidence type="ECO:0000313" key="13">
    <source>
        <dbReference type="Proteomes" id="UP000217199"/>
    </source>
</evidence>
<dbReference type="GO" id="GO:0005634">
    <property type="term" value="C:nucleus"/>
    <property type="evidence" value="ECO:0007669"/>
    <property type="project" value="UniProtKB-SubCell"/>
</dbReference>
<keyword evidence="7" id="KW-0539">Nucleus</keyword>
<evidence type="ECO:0000259" key="11">
    <source>
        <dbReference type="Pfam" id="PF10444"/>
    </source>
</evidence>
<keyword evidence="4" id="KW-0158">Chromosome</keyword>
<evidence type="ECO:0000256" key="3">
    <source>
        <dbReference type="ARBA" id="ARBA00009914"/>
    </source>
</evidence>
<dbReference type="EMBL" id="NBII01000007">
    <property type="protein sequence ID" value="PAV17339.1"/>
    <property type="molecule type" value="Genomic_DNA"/>
</dbReference>
<sequence length="371" mass="41387">METPIRESKKDGRRRFTSEEKKQLLANLDLEVAHRTRQFEETLAQALDNFMNHHEGQVLRVPKLVRSITMAEFADKYNGDINECLRGLQRDKQGGEPTLDPALRKRKWKDSEEPIEDLENRRASKTARFVSPVKMNAAKILKARLNKTPATTRTSRHAHPPSATPSKFTKPSLRFLSPTKASSSKTTSRVPSSSTFNPAIPKTPAYPRAPRKNENLLSVNGSPVSYPSNFEDALNDGGEEERPTLRKQKSIVIRKNPSFNFARDKDSSDPSTQPSKLGLQTQRSRSPTRVGHSSSGSGSSASSVPSVESFVSKPSALIRVPTKDGLILEFDPMLSTPDELDSLEGITDDAKRQAREDMTLLVQETLARWKL</sequence>
<dbReference type="GO" id="GO:0032133">
    <property type="term" value="C:chromosome passenger complex"/>
    <property type="evidence" value="ECO:0007669"/>
    <property type="project" value="TreeGrafter"/>
</dbReference>
<keyword evidence="9" id="KW-0137">Centromere</keyword>
<dbReference type="GO" id="GO:0000070">
    <property type="term" value="P:mitotic sister chromatid segregation"/>
    <property type="evidence" value="ECO:0007669"/>
    <property type="project" value="TreeGrafter"/>
</dbReference>
<feature type="compositionally biased region" description="Low complexity" evidence="10">
    <location>
        <begin position="177"/>
        <end position="195"/>
    </location>
</feature>
<evidence type="ECO:0000256" key="10">
    <source>
        <dbReference type="SAM" id="MobiDB-lite"/>
    </source>
</evidence>
<dbReference type="GO" id="GO:0051301">
    <property type="term" value="P:cell division"/>
    <property type="evidence" value="ECO:0007669"/>
    <property type="project" value="UniProtKB-KW"/>
</dbReference>
<evidence type="ECO:0000256" key="5">
    <source>
        <dbReference type="ARBA" id="ARBA00022618"/>
    </source>
</evidence>
<comment type="caution">
    <text evidence="12">The sequence shown here is derived from an EMBL/GenBank/DDBJ whole genome shotgun (WGS) entry which is preliminary data.</text>
</comment>
<dbReference type="InterPro" id="IPR018867">
    <property type="entry name" value="Cell_div_borealin"/>
</dbReference>
<evidence type="ECO:0000256" key="1">
    <source>
        <dbReference type="ARBA" id="ARBA00004123"/>
    </source>
</evidence>